<dbReference type="Proteomes" id="UP001596957">
    <property type="component" value="Unassembled WGS sequence"/>
</dbReference>
<sequence>MGRPLGEDDGKRTCRVVRDCVSRHAWWRWADRPHDALERCPHPEMFSR</sequence>
<reference evidence="2" key="1">
    <citation type="journal article" date="2019" name="Int. J. Syst. Evol. Microbiol.">
        <title>The Global Catalogue of Microorganisms (GCM) 10K type strain sequencing project: providing services to taxonomists for standard genome sequencing and annotation.</title>
        <authorList>
            <consortium name="The Broad Institute Genomics Platform"/>
            <consortium name="The Broad Institute Genome Sequencing Center for Infectious Disease"/>
            <person name="Wu L."/>
            <person name="Ma J."/>
        </authorList>
    </citation>
    <scope>NUCLEOTIDE SEQUENCE [LARGE SCALE GENOMIC DNA]</scope>
    <source>
        <strain evidence="2">CGMCC 4.7198</strain>
    </source>
</reference>
<name>A0ABW2VWS5_9ACTN</name>
<proteinExistence type="predicted"/>
<dbReference type="RefSeq" id="WP_381301888.1">
    <property type="nucleotide sequence ID" value="NZ_JBHTEC010000008.1"/>
</dbReference>
<keyword evidence="2" id="KW-1185">Reference proteome</keyword>
<accession>A0ABW2VWS5</accession>
<evidence type="ECO:0000313" key="1">
    <source>
        <dbReference type="EMBL" id="MFD0288880.1"/>
    </source>
</evidence>
<gene>
    <name evidence="1" type="ORF">ACFQZP_46265</name>
</gene>
<comment type="caution">
    <text evidence="1">The sequence shown here is derived from an EMBL/GenBank/DDBJ whole genome shotgun (WGS) entry which is preliminary data.</text>
</comment>
<evidence type="ECO:0008006" key="3">
    <source>
        <dbReference type="Google" id="ProtNLM"/>
    </source>
</evidence>
<evidence type="ECO:0000313" key="2">
    <source>
        <dbReference type="Proteomes" id="UP001596957"/>
    </source>
</evidence>
<protein>
    <recommendedName>
        <fullName evidence="3">Dehydrogenase</fullName>
    </recommendedName>
</protein>
<organism evidence="1 2">
    <name type="scientific">Streptomyces lutosisoli</name>
    <dbReference type="NCBI Taxonomy" id="2665721"/>
    <lineage>
        <taxon>Bacteria</taxon>
        <taxon>Bacillati</taxon>
        <taxon>Actinomycetota</taxon>
        <taxon>Actinomycetes</taxon>
        <taxon>Kitasatosporales</taxon>
        <taxon>Streptomycetaceae</taxon>
        <taxon>Streptomyces</taxon>
    </lineage>
</organism>
<dbReference type="EMBL" id="JBHTEC010000008">
    <property type="protein sequence ID" value="MFD0288880.1"/>
    <property type="molecule type" value="Genomic_DNA"/>
</dbReference>